<evidence type="ECO:0000256" key="7">
    <source>
        <dbReference type="SAM" id="Phobius"/>
    </source>
</evidence>
<accession>A0A948W5V1</accession>
<dbReference type="GO" id="GO:0005886">
    <property type="term" value="C:plasma membrane"/>
    <property type="evidence" value="ECO:0007669"/>
    <property type="project" value="UniProtKB-SubCell"/>
</dbReference>
<evidence type="ECO:0000256" key="2">
    <source>
        <dbReference type="ARBA" id="ARBA00006228"/>
    </source>
</evidence>
<comment type="caution">
    <text evidence="8">The sequence shown here is derived from an EMBL/GenBank/DDBJ whole genome shotgun (WGS) entry which is preliminary data.</text>
</comment>
<organism evidence="8 9">
    <name type="scientific">Eiseniibacteriota bacterium</name>
    <dbReference type="NCBI Taxonomy" id="2212470"/>
    <lineage>
        <taxon>Bacteria</taxon>
        <taxon>Candidatus Eiseniibacteriota</taxon>
    </lineage>
</organism>
<name>A0A948W5V1_UNCEI</name>
<dbReference type="AlphaFoldDB" id="A0A948W5V1"/>
<feature type="transmembrane region" description="Helical" evidence="7">
    <location>
        <begin position="24"/>
        <end position="41"/>
    </location>
</feature>
<keyword evidence="5 7" id="KW-1133">Transmembrane helix</keyword>
<comment type="subcellular location">
    <subcellularLocation>
        <location evidence="1">Cell membrane</location>
        <topology evidence="1">Multi-pass membrane protein</topology>
    </subcellularLocation>
</comment>
<keyword evidence="3" id="KW-1003">Cell membrane</keyword>
<evidence type="ECO:0000313" key="8">
    <source>
        <dbReference type="EMBL" id="MBU2690834.1"/>
    </source>
</evidence>
<evidence type="ECO:0000256" key="5">
    <source>
        <dbReference type="ARBA" id="ARBA00022989"/>
    </source>
</evidence>
<dbReference type="Pfam" id="PF01899">
    <property type="entry name" value="MNHE"/>
    <property type="match status" value="1"/>
</dbReference>
<dbReference type="EMBL" id="JAHJDP010000038">
    <property type="protein sequence ID" value="MBU2690834.1"/>
    <property type="molecule type" value="Genomic_DNA"/>
</dbReference>
<evidence type="ECO:0000256" key="4">
    <source>
        <dbReference type="ARBA" id="ARBA00022692"/>
    </source>
</evidence>
<evidence type="ECO:0000256" key="1">
    <source>
        <dbReference type="ARBA" id="ARBA00004651"/>
    </source>
</evidence>
<dbReference type="Proteomes" id="UP000777784">
    <property type="component" value="Unassembled WGS sequence"/>
</dbReference>
<dbReference type="InterPro" id="IPR002758">
    <property type="entry name" value="Cation_antiport_E"/>
</dbReference>
<sequence>MEEKSGAQEIPSAKGIYSGGFRDLVIRFILFMALWLILSGHYDVEHISLGFLSVVAVLAVNGPVRRCPVEVDMDEDRWEFAPTLVHWGHLLLYIPWLIKEIVMASLQVAQLVLSPKMPVDPVLVGFRVDLRSPLARTMLGNSITLTPGTLTLEIQEDWFLVHALVESSAGSLISGTMQKRVAEVYGYEKGMVGEAKIFRTMKELGG</sequence>
<proteinExistence type="inferred from homology"/>
<keyword evidence="4 7" id="KW-0812">Transmembrane</keyword>
<dbReference type="GO" id="GO:0008324">
    <property type="term" value="F:monoatomic cation transmembrane transporter activity"/>
    <property type="evidence" value="ECO:0007669"/>
    <property type="project" value="InterPro"/>
</dbReference>
<dbReference type="PANTHER" id="PTHR34584">
    <property type="entry name" value="NA(+)/H(+) ANTIPORTER SUBUNIT E1"/>
    <property type="match status" value="1"/>
</dbReference>
<gene>
    <name evidence="8" type="ORF">KJ970_07875</name>
</gene>
<comment type="similarity">
    <text evidence="2">Belongs to the CPA3 antiporters (TC 2.A.63) subunit E family.</text>
</comment>
<protein>
    <submittedName>
        <fullName evidence="8">Na+/H+ antiporter subunit E</fullName>
    </submittedName>
</protein>
<keyword evidence="6 7" id="KW-0472">Membrane</keyword>
<evidence type="ECO:0000256" key="3">
    <source>
        <dbReference type="ARBA" id="ARBA00022475"/>
    </source>
</evidence>
<evidence type="ECO:0000256" key="6">
    <source>
        <dbReference type="ARBA" id="ARBA00023136"/>
    </source>
</evidence>
<feature type="transmembrane region" description="Helical" evidence="7">
    <location>
        <begin position="47"/>
        <end position="64"/>
    </location>
</feature>
<dbReference type="PANTHER" id="PTHR34584:SF1">
    <property type="entry name" value="NA(+)_H(+) ANTIPORTER SUBUNIT E1"/>
    <property type="match status" value="1"/>
</dbReference>
<reference evidence="8" key="1">
    <citation type="submission" date="2021-05" db="EMBL/GenBank/DDBJ databases">
        <title>Energy efficiency and biological interactions define the core microbiome of deep oligotrophic groundwater.</title>
        <authorList>
            <person name="Mehrshad M."/>
            <person name="Lopez-Fernandez M."/>
            <person name="Bell E."/>
            <person name="Bernier-Latmani R."/>
            <person name="Bertilsson S."/>
            <person name="Dopson M."/>
        </authorList>
    </citation>
    <scope>NUCLEOTIDE SEQUENCE</scope>
    <source>
        <strain evidence="8">Modern_marine.mb.64</strain>
    </source>
</reference>
<evidence type="ECO:0000313" key="9">
    <source>
        <dbReference type="Proteomes" id="UP000777784"/>
    </source>
</evidence>